<evidence type="ECO:0000256" key="6">
    <source>
        <dbReference type="ARBA" id="ARBA00023136"/>
    </source>
</evidence>
<comment type="subcellular location">
    <subcellularLocation>
        <location evidence="1">Mitochondrion inner membrane</location>
        <topology evidence="1">Single-pass membrane protein</topology>
    </subcellularLocation>
</comment>
<dbReference type="GO" id="GO:0045277">
    <property type="term" value="C:respiratory chain complex IV"/>
    <property type="evidence" value="ECO:0007669"/>
    <property type="project" value="InterPro"/>
</dbReference>
<comment type="caution">
    <text evidence="8">The sequence shown here is derived from an EMBL/GenBank/DDBJ whole genome shotgun (WGS) entry which is preliminary data.</text>
</comment>
<proteinExistence type="inferred from homology"/>
<name>L8X205_THACA</name>
<dbReference type="Pfam" id="PF06677">
    <property type="entry name" value="Auto_anti-p27"/>
    <property type="match status" value="1"/>
</dbReference>
<dbReference type="InterPro" id="IPR051888">
    <property type="entry name" value="UPF0148_domain"/>
</dbReference>
<dbReference type="EMBL" id="AFRT01000604">
    <property type="protein sequence ID" value="ELU43137.1"/>
    <property type="molecule type" value="Genomic_DNA"/>
</dbReference>
<feature type="compositionally biased region" description="Polar residues" evidence="7">
    <location>
        <begin position="253"/>
        <end position="276"/>
    </location>
</feature>
<keyword evidence="4" id="KW-0999">Mitochondrion inner membrane</keyword>
<evidence type="ECO:0000256" key="7">
    <source>
        <dbReference type="SAM" id="MobiDB-lite"/>
    </source>
</evidence>
<organism evidence="8 9">
    <name type="scientific">Thanatephorus cucumeris (strain AG1-IA)</name>
    <name type="common">Rice sheath blight fungus</name>
    <name type="synonym">Rhizoctonia solani</name>
    <dbReference type="NCBI Taxonomy" id="983506"/>
    <lineage>
        <taxon>Eukaryota</taxon>
        <taxon>Fungi</taxon>
        <taxon>Dikarya</taxon>
        <taxon>Basidiomycota</taxon>
        <taxon>Agaricomycotina</taxon>
        <taxon>Agaricomycetes</taxon>
        <taxon>Cantharellales</taxon>
        <taxon>Ceratobasidiaceae</taxon>
        <taxon>Rhizoctonia</taxon>
        <taxon>Rhizoctonia solani AG-1</taxon>
    </lineage>
</organism>
<evidence type="ECO:0000313" key="9">
    <source>
        <dbReference type="Proteomes" id="UP000011668"/>
    </source>
</evidence>
<feature type="region of interest" description="Disordered" evidence="7">
    <location>
        <begin position="253"/>
        <end position="306"/>
    </location>
</feature>
<dbReference type="PANTHER" id="PTHR16537">
    <property type="entry name" value="SJOEGREN SYNDROME/SCLERODERMA AUTOANTIGEN 1"/>
    <property type="match status" value="1"/>
</dbReference>
<keyword evidence="5" id="KW-0496">Mitochondrion</keyword>
<dbReference type="GO" id="GO:0005743">
    <property type="term" value="C:mitochondrial inner membrane"/>
    <property type="evidence" value="ECO:0007669"/>
    <property type="project" value="UniProtKB-SubCell"/>
</dbReference>
<evidence type="ECO:0000256" key="4">
    <source>
        <dbReference type="ARBA" id="ARBA00022792"/>
    </source>
</evidence>
<keyword evidence="6" id="KW-0472">Membrane</keyword>
<dbReference type="PANTHER" id="PTHR16537:SF1">
    <property type="entry name" value="PROTEIN ZNRD2"/>
    <property type="match status" value="1"/>
</dbReference>
<feature type="compositionally biased region" description="Polar residues" evidence="7">
    <location>
        <begin position="143"/>
        <end position="158"/>
    </location>
</feature>
<dbReference type="STRING" id="983506.L8X205"/>
<dbReference type="UniPathway" id="UPA00705"/>
<dbReference type="HOGENOM" id="CLU_723968_0_0_1"/>
<keyword evidence="9" id="KW-1185">Reference proteome</keyword>
<dbReference type="InterPro" id="IPR009563">
    <property type="entry name" value="SSSCA1"/>
</dbReference>
<comment type="similarity">
    <text evidence="3">Belongs to the cytochrome c oxidase VIIc family.</text>
</comment>
<dbReference type="InterPro" id="IPR004202">
    <property type="entry name" value="COX7C/Cox8"/>
</dbReference>
<evidence type="ECO:0000313" key="8">
    <source>
        <dbReference type="EMBL" id="ELU43137.1"/>
    </source>
</evidence>
<evidence type="ECO:0000256" key="1">
    <source>
        <dbReference type="ARBA" id="ARBA00004434"/>
    </source>
</evidence>
<dbReference type="OrthoDB" id="28939at2759"/>
<comment type="pathway">
    <text evidence="2">Energy metabolism; oxidative phosphorylation.</text>
</comment>
<dbReference type="AlphaFoldDB" id="L8X205"/>
<evidence type="ECO:0000256" key="3">
    <source>
        <dbReference type="ARBA" id="ARBA00010514"/>
    </source>
</evidence>
<accession>L8X205</accession>
<feature type="compositionally biased region" description="Basic and acidic residues" evidence="7">
    <location>
        <begin position="176"/>
        <end position="188"/>
    </location>
</feature>
<dbReference type="InterPro" id="IPR036636">
    <property type="entry name" value="COX7C/Cox8_sf"/>
</dbReference>
<dbReference type="Proteomes" id="UP000011668">
    <property type="component" value="Unassembled WGS sequence"/>
</dbReference>
<feature type="region of interest" description="Disordered" evidence="7">
    <location>
        <begin position="143"/>
        <end position="189"/>
    </location>
</feature>
<dbReference type="GO" id="GO:0006123">
    <property type="term" value="P:mitochondrial electron transport, cytochrome c to oxygen"/>
    <property type="evidence" value="ECO:0007669"/>
    <property type="project" value="InterPro"/>
</dbReference>
<gene>
    <name evidence="8" type="ORF">AG1IA_02830</name>
</gene>
<protein>
    <submittedName>
        <fullName evidence="8">COX7C domain-containing protein</fullName>
    </submittedName>
</protein>
<sequence>MYGASFTQSYIAQKLRLKLIRDVCLRYRDSKQGRSALDVAEDWKFEDWPVGARVTWHWRLNYADFPKDHPSPHLTVTVNTPFSYQNKAAFAFKVTAFLGTGFAIPFIATYYQVRAAFVYSLTLHLTSTLRRDLESFVMSSSSSTAGRNMYSRDSTPATDISPPGSDDFVLPPPSEETLRRRAQSDRASTEIGNRMLKGWAMLAEECPNDSCWAIPLVRFPRARPGAEPDPRKECVICGTVYVNNENGQLVAQRATPSRTTTAPQPQSNPVRATNVPTPQPIPRNVTPKASSLNTTIPPPSIVGPSTTADRTPVVQNIPKAPAASLFGSAEEALSGALEALSQRLVQVSLGTDINTKQVRDTAETMETVMRALDTARKLREGN</sequence>
<dbReference type="SUPFAM" id="SSF81427">
    <property type="entry name" value="Mitochondrial cytochrome c oxidase subunit VIIc (aka VIIIa)"/>
    <property type="match status" value="1"/>
</dbReference>
<dbReference type="Pfam" id="PF02935">
    <property type="entry name" value="COX7C"/>
    <property type="match status" value="1"/>
</dbReference>
<reference evidence="8 9" key="1">
    <citation type="journal article" date="2013" name="Nat. Commun.">
        <title>The evolution and pathogenic mechanisms of the rice sheath blight pathogen.</title>
        <authorList>
            <person name="Zheng A."/>
            <person name="Lin R."/>
            <person name="Xu L."/>
            <person name="Qin P."/>
            <person name="Tang C."/>
            <person name="Ai P."/>
            <person name="Zhang D."/>
            <person name="Liu Y."/>
            <person name="Sun Z."/>
            <person name="Feng H."/>
            <person name="Wang Y."/>
            <person name="Chen Y."/>
            <person name="Liang X."/>
            <person name="Fu R."/>
            <person name="Li Q."/>
            <person name="Zhang J."/>
            <person name="Yu X."/>
            <person name="Xie Z."/>
            <person name="Ding L."/>
            <person name="Guan P."/>
            <person name="Tang J."/>
            <person name="Liang Y."/>
            <person name="Wang S."/>
            <person name="Deng Q."/>
            <person name="Li S."/>
            <person name="Zhu J."/>
            <person name="Wang L."/>
            <person name="Liu H."/>
            <person name="Li P."/>
        </authorList>
    </citation>
    <scope>NUCLEOTIDE SEQUENCE [LARGE SCALE GENOMIC DNA]</scope>
    <source>
        <strain evidence="9">AG-1 IA</strain>
    </source>
</reference>
<dbReference type="Gene3D" id="4.10.49.10">
    <property type="entry name" value="Cytochrome c oxidase subunit VIIc"/>
    <property type="match status" value="1"/>
</dbReference>
<evidence type="ECO:0000256" key="2">
    <source>
        <dbReference type="ARBA" id="ARBA00004673"/>
    </source>
</evidence>
<evidence type="ECO:0000256" key="5">
    <source>
        <dbReference type="ARBA" id="ARBA00023128"/>
    </source>
</evidence>